<dbReference type="EMBL" id="CP093442">
    <property type="protein sequence ID" value="UOF02593.1"/>
    <property type="molecule type" value="Genomic_DNA"/>
</dbReference>
<evidence type="ECO:0000313" key="1">
    <source>
        <dbReference type="EMBL" id="UOF02593.1"/>
    </source>
</evidence>
<keyword evidence="2" id="KW-1185">Reference proteome</keyword>
<reference evidence="1" key="1">
    <citation type="submission" date="2022-03" db="EMBL/GenBank/DDBJ databases">
        <title>Genome Identification and Characterization of new species Bdellovibrio reynosense LBG001 sp. nov. from a Mexico soil sample.</title>
        <authorList>
            <person name="Camilli A."/>
            <person name="Ajao Y."/>
            <person name="Guo X."/>
        </authorList>
    </citation>
    <scope>NUCLEOTIDE SEQUENCE</scope>
    <source>
        <strain evidence="1">LBG001</strain>
    </source>
</reference>
<protein>
    <submittedName>
        <fullName evidence="1">Uncharacterized protein</fullName>
    </submittedName>
</protein>
<proteinExistence type="predicted"/>
<organism evidence="1 2">
    <name type="scientific">Bdellovibrio reynosensis</name>
    <dbReference type="NCBI Taxonomy" id="2835041"/>
    <lineage>
        <taxon>Bacteria</taxon>
        <taxon>Pseudomonadati</taxon>
        <taxon>Bdellovibrionota</taxon>
        <taxon>Bdellovibrionia</taxon>
        <taxon>Bdellovibrionales</taxon>
        <taxon>Pseudobdellovibrionaceae</taxon>
        <taxon>Bdellovibrio</taxon>
    </lineage>
</organism>
<gene>
    <name evidence="1" type="ORF">MNR06_06465</name>
</gene>
<name>A0ABY4CGA6_9BACT</name>
<dbReference type="RefSeq" id="WP_243540286.1">
    <property type="nucleotide sequence ID" value="NZ_CP093442.1"/>
</dbReference>
<accession>A0ABY4CGA6</accession>
<dbReference type="Proteomes" id="UP000830116">
    <property type="component" value="Chromosome"/>
</dbReference>
<evidence type="ECO:0000313" key="2">
    <source>
        <dbReference type="Proteomes" id="UP000830116"/>
    </source>
</evidence>
<sequence length="312" mass="35434">MNPLLTKANWMESDDIRPYVFVRPENQIALPGSVHRLDWFKQQPIFKDPLDIHNIAFADRIYSLEERAFGPSNMAMPRWVFYDCAVMPGFVAGFAARPSALSKEMRAALDPKVFPATGSPIKTSSVMKEVTSLDDMDWVPLSLFIIIPSMHRGEWIAHNLCSVNSLLPQGQGLYGLGFLSKAFGLWYANVEQCSGMTQWGSPALKLHSHFGHLEVIGAYAPVHSHAKTITYRVSVNTHCWEKFFNKEEDLAFLENYGPTDTYIDPKDENSMLEFQQKIEAGKGPYYLSASEIAHKKLDEKLMIYSLKQQYSR</sequence>